<dbReference type="InterPro" id="IPR025158">
    <property type="entry name" value="Mg_chelat-rel_C"/>
</dbReference>
<keyword evidence="4" id="KW-1185">Reference proteome</keyword>
<dbReference type="RefSeq" id="WP_218090416.1">
    <property type="nucleotide sequence ID" value="NZ_CAJVAS010000002.1"/>
</dbReference>
<accession>A0A916JU33</accession>
<reference evidence="3" key="1">
    <citation type="submission" date="2021-06" db="EMBL/GenBank/DDBJ databases">
        <authorList>
            <person name="Criscuolo A."/>
        </authorList>
    </citation>
    <scope>NUCLEOTIDE SEQUENCE</scope>
    <source>
        <strain evidence="3">CIP111600</strain>
    </source>
</reference>
<dbReference type="GO" id="GO:0005524">
    <property type="term" value="F:ATP binding"/>
    <property type="evidence" value="ECO:0007669"/>
    <property type="project" value="InterPro"/>
</dbReference>
<evidence type="ECO:0000313" key="3">
    <source>
        <dbReference type="EMBL" id="CAG7603247.1"/>
    </source>
</evidence>
<protein>
    <submittedName>
        <fullName evidence="3">Competence protein ComM</fullName>
    </submittedName>
</protein>
<dbReference type="Pfam" id="PF13335">
    <property type="entry name" value="Mg_chelatase_C"/>
    <property type="match status" value="1"/>
</dbReference>
<sequence>MYGKVVSACLHGVEGKMVEVEVDISNGLPQSQIVGLPDSAIKESMERVRAAIKNSGFTFPLQRITINLAPADVRKEGSAFDLAIVIAILATSGQLKADLYKDTIIIGELSLDGSVRPVPGVLSMLSTARAYGIAKAVIPLMNAEEASWLHGFELRPLSHVSQLAASGNGEPAGPVDSDHFYATAPTVSLPVLPHAPQPDYADVSGQQHVKRALTISAAGMHNVLLIGPPGTGKTMLAKRLPTIMPPMSEQESLDVTKVYSASGKFADRRTLVRERPFRMPHHTISAAGLIGGGTVPKPGEVSLAHRGVLFLDELPEFSRLALEVLRQPMEDRVVTIGRARAVYTFPSHFLLVSSMNPCPCGYWGSETDHQSCVCSPLKVAAYRSKISGPLLDRIDLHVEVPRIEYKQLESAQQQTASAEMRSRVEQAHAIQKERYARFGFTFNSELGGRLLREHVRLDKASAALLEMAFERLGLSVRAHDRILKIARTIADLDQQSDVRKEHVAEALQYRTLDKKMNPQQPSY</sequence>
<evidence type="ECO:0000313" key="4">
    <source>
        <dbReference type="Proteomes" id="UP000693672"/>
    </source>
</evidence>
<dbReference type="PANTHER" id="PTHR32039:SF7">
    <property type="entry name" value="COMPETENCE PROTEIN COMM"/>
    <property type="match status" value="1"/>
</dbReference>
<name>A0A916JU33_9BACL</name>
<dbReference type="Pfam" id="PF01078">
    <property type="entry name" value="Mg_chelatase"/>
    <property type="match status" value="1"/>
</dbReference>
<dbReference type="InterPro" id="IPR004482">
    <property type="entry name" value="Mg_chelat-rel"/>
</dbReference>
<dbReference type="InterPro" id="IPR003593">
    <property type="entry name" value="AAA+_ATPase"/>
</dbReference>
<dbReference type="NCBIfam" id="TIGR00368">
    <property type="entry name" value="YifB family Mg chelatase-like AAA ATPase"/>
    <property type="match status" value="1"/>
</dbReference>
<dbReference type="InterPro" id="IPR045006">
    <property type="entry name" value="CHLI-like"/>
</dbReference>
<dbReference type="InterPro" id="IPR000523">
    <property type="entry name" value="Mg_chelatse_chII-like_cat_dom"/>
</dbReference>
<dbReference type="EMBL" id="CAJVAS010000002">
    <property type="protein sequence ID" value="CAG7603247.1"/>
    <property type="molecule type" value="Genomic_DNA"/>
</dbReference>
<dbReference type="AlphaFoldDB" id="A0A916JU33"/>
<feature type="domain" description="AAA+ ATPase" evidence="2">
    <location>
        <begin position="219"/>
        <end position="404"/>
    </location>
</feature>
<organism evidence="3 4">
    <name type="scientific">Paenibacillus solanacearum</name>
    <dbReference type="NCBI Taxonomy" id="2048548"/>
    <lineage>
        <taxon>Bacteria</taxon>
        <taxon>Bacillati</taxon>
        <taxon>Bacillota</taxon>
        <taxon>Bacilli</taxon>
        <taxon>Bacillales</taxon>
        <taxon>Paenibacillaceae</taxon>
        <taxon>Paenibacillus</taxon>
    </lineage>
</organism>
<gene>
    <name evidence="3" type="primary">comM</name>
    <name evidence="3" type="ORF">PAESOLCIP111_00580</name>
</gene>
<dbReference type="PANTHER" id="PTHR32039">
    <property type="entry name" value="MAGNESIUM-CHELATASE SUBUNIT CHLI"/>
    <property type="match status" value="1"/>
</dbReference>
<comment type="similarity">
    <text evidence="1">Belongs to the Mg-chelatase subunits D/I family. ComM subfamily.</text>
</comment>
<dbReference type="Pfam" id="PF13541">
    <property type="entry name" value="ChlI"/>
    <property type="match status" value="1"/>
</dbReference>
<evidence type="ECO:0000259" key="2">
    <source>
        <dbReference type="SMART" id="SM00382"/>
    </source>
</evidence>
<proteinExistence type="inferred from homology"/>
<dbReference type="SMART" id="SM00382">
    <property type="entry name" value="AAA"/>
    <property type="match status" value="1"/>
</dbReference>
<dbReference type="Proteomes" id="UP000693672">
    <property type="component" value="Unassembled WGS sequence"/>
</dbReference>
<evidence type="ECO:0000256" key="1">
    <source>
        <dbReference type="ARBA" id="ARBA00006354"/>
    </source>
</evidence>
<comment type="caution">
    <text evidence="3">The sequence shown here is derived from an EMBL/GenBank/DDBJ whole genome shotgun (WGS) entry which is preliminary data.</text>
</comment>